<reference evidence="8 9" key="1">
    <citation type="submission" date="2016-10" db="EMBL/GenBank/DDBJ databases">
        <authorList>
            <person name="Varghese N."/>
            <person name="Submissions S."/>
        </authorList>
    </citation>
    <scope>NUCLEOTIDE SEQUENCE [LARGE SCALE GENOMIC DNA]</scope>
    <source>
        <strain evidence="8 9">WCC6</strain>
    </source>
</reference>
<feature type="domain" description="Citrate transporter-like" evidence="7">
    <location>
        <begin position="28"/>
        <end position="385"/>
    </location>
</feature>
<feature type="transmembrane region" description="Helical" evidence="6">
    <location>
        <begin position="58"/>
        <end position="76"/>
    </location>
</feature>
<dbReference type="EMBL" id="FNOP01000005">
    <property type="protein sequence ID" value="SDW73942.1"/>
    <property type="molecule type" value="Genomic_DNA"/>
</dbReference>
<feature type="transmembrane region" description="Helical" evidence="6">
    <location>
        <begin position="239"/>
        <end position="256"/>
    </location>
</feature>
<feature type="transmembrane region" description="Helical" evidence="6">
    <location>
        <begin position="262"/>
        <end position="279"/>
    </location>
</feature>
<feature type="transmembrane region" description="Helical" evidence="6">
    <location>
        <begin position="420"/>
        <end position="438"/>
    </location>
</feature>
<dbReference type="InterPro" id="IPR004680">
    <property type="entry name" value="Cit_transptr-like_dom"/>
</dbReference>
<proteinExistence type="predicted"/>
<gene>
    <name evidence="8" type="ORF">SAMN05216495_10553</name>
</gene>
<evidence type="ECO:0000259" key="7">
    <source>
        <dbReference type="Pfam" id="PF03600"/>
    </source>
</evidence>
<keyword evidence="3 6" id="KW-0812">Transmembrane</keyword>
<keyword evidence="4 6" id="KW-1133">Transmembrane helix</keyword>
<dbReference type="Pfam" id="PF03600">
    <property type="entry name" value="CitMHS"/>
    <property type="match status" value="1"/>
</dbReference>
<comment type="subcellular location">
    <subcellularLocation>
        <location evidence="1">Membrane</location>
        <topology evidence="1">Multi-pass membrane protein</topology>
    </subcellularLocation>
</comment>
<evidence type="ECO:0000256" key="2">
    <source>
        <dbReference type="ARBA" id="ARBA00022448"/>
    </source>
</evidence>
<organism evidence="8 9">
    <name type="scientific">Acidaminococcus fermentans</name>
    <dbReference type="NCBI Taxonomy" id="905"/>
    <lineage>
        <taxon>Bacteria</taxon>
        <taxon>Bacillati</taxon>
        <taxon>Bacillota</taxon>
        <taxon>Negativicutes</taxon>
        <taxon>Acidaminococcales</taxon>
        <taxon>Acidaminococcaceae</taxon>
        <taxon>Acidaminococcus</taxon>
    </lineage>
</organism>
<feature type="transmembrane region" description="Helical" evidence="6">
    <location>
        <begin position="356"/>
        <end position="376"/>
    </location>
</feature>
<dbReference type="AlphaFoldDB" id="A0A1H2VZU3"/>
<dbReference type="PANTHER" id="PTHR30354">
    <property type="entry name" value="GNT FAMILY GLUCONATE TRANSPORTER"/>
    <property type="match status" value="1"/>
</dbReference>
<dbReference type="RefSeq" id="WP_012937497.1">
    <property type="nucleotide sequence ID" value="NZ_CALAKB010000006.1"/>
</dbReference>
<evidence type="ECO:0000256" key="5">
    <source>
        <dbReference type="ARBA" id="ARBA00023136"/>
    </source>
</evidence>
<dbReference type="GeneID" id="78333848"/>
<protein>
    <submittedName>
        <fullName evidence="8">Citrate-Mg2+:H+ or citrate-Ca2+:H+ symporter, CitMHS family</fullName>
    </submittedName>
</protein>
<feature type="transmembrane region" description="Helical" evidence="6">
    <location>
        <begin position="388"/>
        <end position="408"/>
    </location>
</feature>
<feature type="transmembrane region" description="Helical" evidence="6">
    <location>
        <begin position="291"/>
        <end position="311"/>
    </location>
</feature>
<sequence>MLLGIAGFVLIGLVVYCLISSKMNAIPIFVAFPIIIALLCGFAPAEVFAFIKKGVGTTMSTAILFLFSIVYFALMNDVGMFDPLMNFLAKKAGNNIVLVTIATGIIATIAHLDGTTAGTCLITVPAMLPLYKKLHIRPVVLCCIISAAISIMNLTPWGGPVARTAIILKTDASILWHELLPLQGVGILIVLGFCVYMGLLEKKRGAGLNPTGKAAELTEDMSMAGNDAPADPSLKRPKLVWINWLVTLVVILLMCFTKIPLYGAFMIGLAAALIINFRSSKEQANAVKRHASAALLTPMILLTTGIFLGILNGTGMMKSMANILINIMPNALGPKLATVMGCLSVPFGMMLGTDSFFFGFMPLCIGVAEKFGVAAHDIAMSMLIGKDFCIMVTPHNATTWLLIGMAGVSLKDQLKFSAPYLWILSIITVFAAGILGVFQM</sequence>
<keyword evidence="5 6" id="KW-0472">Membrane</keyword>
<dbReference type="NCBIfam" id="TIGR00784">
    <property type="entry name" value="citMHS"/>
    <property type="match status" value="1"/>
</dbReference>
<dbReference type="GO" id="GO:0015128">
    <property type="term" value="F:gluconate transmembrane transporter activity"/>
    <property type="evidence" value="ECO:0007669"/>
    <property type="project" value="InterPro"/>
</dbReference>
<accession>A0A1H2VZU3</accession>
<comment type="caution">
    <text evidence="8">The sequence shown here is derived from an EMBL/GenBank/DDBJ whole genome shotgun (WGS) entry which is preliminary data.</text>
</comment>
<dbReference type="InterPro" id="IPR014738">
    <property type="entry name" value="Citrate_transporter"/>
</dbReference>
<feature type="transmembrane region" description="Helical" evidence="6">
    <location>
        <begin position="96"/>
        <end position="124"/>
    </location>
</feature>
<evidence type="ECO:0000313" key="9">
    <source>
        <dbReference type="Proteomes" id="UP000182379"/>
    </source>
</evidence>
<dbReference type="GO" id="GO:0005886">
    <property type="term" value="C:plasma membrane"/>
    <property type="evidence" value="ECO:0007669"/>
    <property type="project" value="TreeGrafter"/>
</dbReference>
<evidence type="ECO:0000256" key="1">
    <source>
        <dbReference type="ARBA" id="ARBA00004141"/>
    </source>
</evidence>
<name>A0A1H2VZU3_ACIFE</name>
<keyword evidence="2" id="KW-0813">Transport</keyword>
<dbReference type="OMA" id="FMPMIPV"/>
<evidence type="ECO:0000256" key="6">
    <source>
        <dbReference type="SAM" id="Phobius"/>
    </source>
</evidence>
<evidence type="ECO:0000313" key="8">
    <source>
        <dbReference type="EMBL" id="SDW73942.1"/>
    </source>
</evidence>
<feature type="transmembrane region" description="Helical" evidence="6">
    <location>
        <begin position="179"/>
        <end position="199"/>
    </location>
</feature>
<evidence type="ECO:0000256" key="3">
    <source>
        <dbReference type="ARBA" id="ARBA00022692"/>
    </source>
</evidence>
<dbReference type="InterPro" id="IPR003474">
    <property type="entry name" value="Glcn_transporter"/>
</dbReference>
<evidence type="ECO:0000256" key="4">
    <source>
        <dbReference type="ARBA" id="ARBA00022989"/>
    </source>
</evidence>
<dbReference type="PANTHER" id="PTHR30354:SF26">
    <property type="entry name" value="TRANSPORTER, PUTATIVE-RELATED"/>
    <property type="match status" value="1"/>
</dbReference>
<feature type="transmembrane region" description="Helical" evidence="6">
    <location>
        <begin position="27"/>
        <end position="51"/>
    </location>
</feature>
<feature type="transmembrane region" description="Helical" evidence="6">
    <location>
        <begin position="136"/>
        <end position="159"/>
    </location>
</feature>
<dbReference type="GO" id="GO:0015137">
    <property type="term" value="F:citrate transmembrane transporter activity"/>
    <property type="evidence" value="ECO:0007669"/>
    <property type="project" value="InterPro"/>
</dbReference>
<dbReference type="Proteomes" id="UP000182379">
    <property type="component" value="Unassembled WGS sequence"/>
</dbReference>